<evidence type="ECO:0000313" key="1">
    <source>
        <dbReference type="EMBL" id="RCX21281.1"/>
    </source>
</evidence>
<gene>
    <name evidence="1" type="ORF">DFP94_10227</name>
</gene>
<dbReference type="EMBL" id="QPJW01000002">
    <property type="protein sequence ID" value="RCX21281.1"/>
    <property type="molecule type" value="Genomic_DNA"/>
</dbReference>
<proteinExistence type="predicted"/>
<evidence type="ECO:0000313" key="2">
    <source>
        <dbReference type="Proteomes" id="UP000253090"/>
    </source>
</evidence>
<comment type="caution">
    <text evidence="1">The sequence shown here is derived from an EMBL/GenBank/DDBJ whole genome shotgun (WGS) entry which is preliminary data.</text>
</comment>
<dbReference type="Proteomes" id="UP000253090">
    <property type="component" value="Unassembled WGS sequence"/>
</dbReference>
<sequence length="39" mass="4362">MYLFLFFLLFSGGSLSLALITRGVTLPFHGRIVRAFVNS</sequence>
<dbReference type="AlphaFoldDB" id="A0A369BIR5"/>
<organism evidence="1 2">
    <name type="scientific">Fontibacillus phaseoli</name>
    <dbReference type="NCBI Taxonomy" id="1416533"/>
    <lineage>
        <taxon>Bacteria</taxon>
        <taxon>Bacillati</taxon>
        <taxon>Bacillota</taxon>
        <taxon>Bacilli</taxon>
        <taxon>Bacillales</taxon>
        <taxon>Paenibacillaceae</taxon>
        <taxon>Fontibacillus</taxon>
    </lineage>
</organism>
<keyword evidence="2" id="KW-1185">Reference proteome</keyword>
<protein>
    <submittedName>
        <fullName evidence="1">Uncharacterized protein</fullName>
    </submittedName>
</protein>
<name>A0A369BIR5_9BACL</name>
<reference evidence="1 2" key="1">
    <citation type="submission" date="2018-07" db="EMBL/GenBank/DDBJ databases">
        <title>Genomic Encyclopedia of Type Strains, Phase III (KMG-III): the genomes of soil and plant-associated and newly described type strains.</title>
        <authorList>
            <person name="Whitman W."/>
        </authorList>
    </citation>
    <scope>NUCLEOTIDE SEQUENCE [LARGE SCALE GENOMIC DNA]</scope>
    <source>
        <strain evidence="1 2">CECT 8333</strain>
    </source>
</reference>
<accession>A0A369BIR5</accession>